<reference evidence="2 3" key="1">
    <citation type="submission" date="2021-01" db="EMBL/GenBank/DDBJ databases">
        <title>Whole genome shotgun sequence of Actinoplanes couchii NBRC 106145.</title>
        <authorList>
            <person name="Komaki H."/>
            <person name="Tamura T."/>
        </authorList>
    </citation>
    <scope>NUCLEOTIDE SEQUENCE [LARGE SCALE GENOMIC DNA]</scope>
    <source>
        <strain evidence="2 3">NBRC 106145</strain>
    </source>
</reference>
<evidence type="ECO:0000313" key="2">
    <source>
        <dbReference type="EMBL" id="GID59553.1"/>
    </source>
</evidence>
<proteinExistence type="predicted"/>
<evidence type="ECO:0000256" key="1">
    <source>
        <dbReference type="SAM" id="MobiDB-lite"/>
    </source>
</evidence>
<evidence type="ECO:0000313" key="3">
    <source>
        <dbReference type="Proteomes" id="UP000612282"/>
    </source>
</evidence>
<gene>
    <name evidence="2" type="ORF">Aco03nite_079570</name>
</gene>
<organism evidence="2 3">
    <name type="scientific">Actinoplanes couchii</name>
    <dbReference type="NCBI Taxonomy" id="403638"/>
    <lineage>
        <taxon>Bacteria</taxon>
        <taxon>Bacillati</taxon>
        <taxon>Actinomycetota</taxon>
        <taxon>Actinomycetes</taxon>
        <taxon>Micromonosporales</taxon>
        <taxon>Micromonosporaceae</taxon>
        <taxon>Actinoplanes</taxon>
    </lineage>
</organism>
<protein>
    <submittedName>
        <fullName evidence="2">Uncharacterized protein</fullName>
    </submittedName>
</protein>
<dbReference type="EMBL" id="BOMG01000097">
    <property type="protein sequence ID" value="GID59553.1"/>
    <property type="molecule type" value="Genomic_DNA"/>
</dbReference>
<sequence length="109" mass="11950">MITDGQPRDAGPGKDQLPQRLYGVVLPRGIGAPEHNLPPRNTKRITFGLLRNRGAGQQPGDVGPVSGPEKDGHRRTVFDTDTVFLQNADQQFRSFRISVVRGDEPNPPV</sequence>
<dbReference type="Proteomes" id="UP000612282">
    <property type="component" value="Unassembled WGS sequence"/>
</dbReference>
<name>A0ABQ3XM42_9ACTN</name>
<accession>A0ABQ3XM42</accession>
<keyword evidence="3" id="KW-1185">Reference proteome</keyword>
<feature type="region of interest" description="Disordered" evidence="1">
    <location>
        <begin position="1"/>
        <end position="20"/>
    </location>
</feature>
<comment type="caution">
    <text evidence="2">The sequence shown here is derived from an EMBL/GenBank/DDBJ whole genome shotgun (WGS) entry which is preliminary data.</text>
</comment>
<feature type="region of interest" description="Disordered" evidence="1">
    <location>
        <begin position="52"/>
        <end position="74"/>
    </location>
</feature>